<evidence type="ECO:0000313" key="1">
    <source>
        <dbReference type="EMBL" id="PTL38033.1"/>
    </source>
</evidence>
<accession>A0A2T4U3P8</accession>
<evidence type="ECO:0000313" key="2">
    <source>
        <dbReference type="Proteomes" id="UP000240509"/>
    </source>
</evidence>
<dbReference type="RefSeq" id="WP_107585768.1">
    <property type="nucleotide sequence ID" value="NZ_PZJJ01000026.1"/>
</dbReference>
<reference evidence="1 2" key="1">
    <citation type="submission" date="2018-03" db="EMBL/GenBank/DDBJ databases">
        <title>Alkalicoccus saliphilus sp. nov., isolated from a mineral pool.</title>
        <authorList>
            <person name="Zhao B."/>
        </authorList>
    </citation>
    <scope>NUCLEOTIDE SEQUENCE [LARGE SCALE GENOMIC DNA]</scope>
    <source>
        <strain evidence="1 2">6AG</strain>
    </source>
</reference>
<proteinExistence type="predicted"/>
<dbReference type="EMBL" id="PZJJ01000026">
    <property type="protein sequence ID" value="PTL38033.1"/>
    <property type="molecule type" value="Genomic_DNA"/>
</dbReference>
<keyword evidence="2" id="KW-1185">Reference proteome</keyword>
<organism evidence="1 2">
    <name type="scientific">Alkalicoccus saliphilus</name>
    <dbReference type="NCBI Taxonomy" id="200989"/>
    <lineage>
        <taxon>Bacteria</taxon>
        <taxon>Bacillati</taxon>
        <taxon>Bacillota</taxon>
        <taxon>Bacilli</taxon>
        <taxon>Bacillales</taxon>
        <taxon>Bacillaceae</taxon>
        <taxon>Alkalicoccus</taxon>
    </lineage>
</organism>
<sequence>MKAELFFFYEKTKRKPADACGRRRLEDPAGRSLRKLRISSTASLPVGSEVCFQPSTANFI</sequence>
<dbReference type="AlphaFoldDB" id="A0A2T4U3P8"/>
<name>A0A2T4U3P8_9BACI</name>
<protein>
    <submittedName>
        <fullName evidence="1">Uncharacterized protein</fullName>
    </submittedName>
</protein>
<comment type="caution">
    <text evidence="1">The sequence shown here is derived from an EMBL/GenBank/DDBJ whole genome shotgun (WGS) entry which is preliminary data.</text>
</comment>
<dbReference type="Proteomes" id="UP000240509">
    <property type="component" value="Unassembled WGS sequence"/>
</dbReference>
<gene>
    <name evidence="1" type="ORF">C6Y45_13535</name>
</gene>